<dbReference type="OrthoDB" id="6765072at2759"/>
<feature type="transmembrane region" description="Helical" evidence="9">
    <location>
        <begin position="126"/>
        <end position="147"/>
    </location>
</feature>
<proteinExistence type="inferred from homology"/>
<dbReference type="GO" id="GO:0005549">
    <property type="term" value="F:odorant binding"/>
    <property type="evidence" value="ECO:0007669"/>
    <property type="project" value="InterPro"/>
</dbReference>
<evidence type="ECO:0000256" key="2">
    <source>
        <dbReference type="ARBA" id="ARBA00022606"/>
    </source>
</evidence>
<dbReference type="RefSeq" id="XP_024879316.1">
    <property type="nucleotide sequence ID" value="XM_025023548.1"/>
</dbReference>
<dbReference type="Pfam" id="PF02949">
    <property type="entry name" value="7tm_6"/>
    <property type="match status" value="1"/>
</dbReference>
<gene>
    <name evidence="11" type="primary">LOC112459450</name>
</gene>
<feature type="transmembrane region" description="Helical" evidence="9">
    <location>
        <begin position="255"/>
        <end position="283"/>
    </location>
</feature>
<comment type="subcellular location">
    <subcellularLocation>
        <location evidence="9">Cell membrane</location>
        <topology evidence="9">Multi-pass membrane protein</topology>
    </subcellularLocation>
    <subcellularLocation>
        <location evidence="1">Membrane</location>
        <topology evidence="1">Multi-pass membrane protein</topology>
    </subcellularLocation>
</comment>
<dbReference type="AlphaFoldDB" id="A0A6J1QDB7"/>
<dbReference type="PANTHER" id="PTHR21137:SF26">
    <property type="entry name" value="ODORANT RECEPTOR 10A-RELATED"/>
    <property type="match status" value="1"/>
</dbReference>
<reference evidence="11" key="1">
    <citation type="submission" date="2025-08" db="UniProtKB">
        <authorList>
            <consortium name="RefSeq"/>
        </authorList>
    </citation>
    <scope>IDENTIFICATION</scope>
    <source>
        <tissue evidence="11">Whole body</tissue>
    </source>
</reference>
<keyword evidence="4 9" id="KW-0552">Olfaction</keyword>
<dbReference type="InterPro" id="IPR004117">
    <property type="entry name" value="7tm6_olfct_rcpt"/>
</dbReference>
<feature type="transmembrane region" description="Helical" evidence="9">
    <location>
        <begin position="295"/>
        <end position="317"/>
    </location>
</feature>
<evidence type="ECO:0000256" key="7">
    <source>
        <dbReference type="ARBA" id="ARBA00023170"/>
    </source>
</evidence>
<dbReference type="GO" id="GO:0007165">
    <property type="term" value="P:signal transduction"/>
    <property type="evidence" value="ECO:0007669"/>
    <property type="project" value="UniProtKB-KW"/>
</dbReference>
<feature type="transmembrane region" description="Helical" evidence="9">
    <location>
        <begin position="60"/>
        <end position="82"/>
    </location>
</feature>
<evidence type="ECO:0000313" key="11">
    <source>
        <dbReference type="RefSeq" id="XP_024879316.1"/>
    </source>
</evidence>
<dbReference type="GO" id="GO:0005886">
    <property type="term" value="C:plasma membrane"/>
    <property type="evidence" value="ECO:0007669"/>
    <property type="project" value="UniProtKB-SubCell"/>
</dbReference>
<name>A0A6J1QDB7_9HYME</name>
<keyword evidence="2 9" id="KW-0716">Sensory transduction</keyword>
<dbReference type="GO" id="GO:0004984">
    <property type="term" value="F:olfactory receptor activity"/>
    <property type="evidence" value="ECO:0007669"/>
    <property type="project" value="InterPro"/>
</dbReference>
<evidence type="ECO:0000256" key="3">
    <source>
        <dbReference type="ARBA" id="ARBA00022692"/>
    </source>
</evidence>
<dbReference type="GeneID" id="112459450"/>
<keyword evidence="10" id="KW-1185">Reference proteome</keyword>
<dbReference type="PANTHER" id="PTHR21137">
    <property type="entry name" value="ODORANT RECEPTOR"/>
    <property type="match status" value="1"/>
</dbReference>
<keyword evidence="3 9" id="KW-0812">Transmembrane</keyword>
<comment type="caution">
    <text evidence="9">Lacks conserved residue(s) required for the propagation of feature annotation.</text>
</comment>
<feature type="transmembrane region" description="Helical" evidence="9">
    <location>
        <begin position="177"/>
        <end position="205"/>
    </location>
</feature>
<keyword evidence="8 9" id="KW-0807">Transducer</keyword>
<accession>A0A6J1QDB7</accession>
<comment type="similarity">
    <text evidence="9">Belongs to the insect chemoreceptor superfamily. Heteromeric odorant receptor channel (TC 1.A.69) family.</text>
</comment>
<evidence type="ECO:0000256" key="6">
    <source>
        <dbReference type="ARBA" id="ARBA00023136"/>
    </source>
</evidence>
<keyword evidence="7 9" id="KW-0675">Receptor</keyword>
<keyword evidence="6 9" id="KW-0472">Membrane</keyword>
<sequence length="386" mass="44514">MITSTVSPTLIIGLRFFGFWPGVSYSTIYWLSFMSTMLIMQYFQYLYIFNHLKTSELTNLVDSLMTTSIYSLTFLKLVILWIHRRVFHTILADMENDWRECINVDQHLHIMTIKANISHFFSSSLLSFNAIASAFYLLGDYVIRFIFLTKDYNATLRQLPMKIQFPFETQQSPMFECFVVSLFLHAMLQVWSMAILNGLIFALVLHLSGQVDIICQEFRNISRTTLLYGSSLSSFGVLVERHNRIISLSENIEKLFSFIALMQVVWNTLVICCLGFIIIISIHNETGVFALVKTVIAYFSIIMEVFFICFAGEYLGLKGNLIARATYETPWYDIPSNQSKIIIFILLRSQKRLAITAGKMMDMSFETFTSIMKASVSYISVLNAMY</sequence>
<evidence type="ECO:0000256" key="5">
    <source>
        <dbReference type="ARBA" id="ARBA00022989"/>
    </source>
</evidence>
<keyword evidence="5 9" id="KW-1133">Transmembrane helix</keyword>
<protein>
    <recommendedName>
        <fullName evidence="9">Odorant receptor</fullName>
    </recommendedName>
</protein>
<evidence type="ECO:0000256" key="4">
    <source>
        <dbReference type="ARBA" id="ARBA00022725"/>
    </source>
</evidence>
<organism evidence="10 11">
    <name type="scientific">Temnothorax curvispinosus</name>
    <dbReference type="NCBI Taxonomy" id="300111"/>
    <lineage>
        <taxon>Eukaryota</taxon>
        <taxon>Metazoa</taxon>
        <taxon>Ecdysozoa</taxon>
        <taxon>Arthropoda</taxon>
        <taxon>Hexapoda</taxon>
        <taxon>Insecta</taxon>
        <taxon>Pterygota</taxon>
        <taxon>Neoptera</taxon>
        <taxon>Endopterygota</taxon>
        <taxon>Hymenoptera</taxon>
        <taxon>Apocrita</taxon>
        <taxon>Aculeata</taxon>
        <taxon>Formicoidea</taxon>
        <taxon>Formicidae</taxon>
        <taxon>Myrmicinae</taxon>
        <taxon>Temnothorax</taxon>
    </lineage>
</organism>
<evidence type="ECO:0000313" key="10">
    <source>
        <dbReference type="Proteomes" id="UP000504618"/>
    </source>
</evidence>
<evidence type="ECO:0000256" key="9">
    <source>
        <dbReference type="RuleBase" id="RU351113"/>
    </source>
</evidence>
<evidence type="ECO:0000256" key="1">
    <source>
        <dbReference type="ARBA" id="ARBA00004141"/>
    </source>
</evidence>
<evidence type="ECO:0000256" key="8">
    <source>
        <dbReference type="ARBA" id="ARBA00023224"/>
    </source>
</evidence>
<dbReference type="Proteomes" id="UP000504618">
    <property type="component" value="Unplaced"/>
</dbReference>